<reference evidence="1" key="1">
    <citation type="submission" date="2019-12" db="EMBL/GenBank/DDBJ databases">
        <title>An insight into the sialome of adult female Ixodes ricinus ticks feeding for 6 days.</title>
        <authorList>
            <person name="Perner J."/>
            <person name="Ribeiro J.M.C."/>
        </authorList>
    </citation>
    <scope>NUCLEOTIDE SEQUENCE</scope>
    <source>
        <strain evidence="1">Semi-engorged</strain>
        <tissue evidence="1">Salivary glands</tissue>
    </source>
</reference>
<accession>A0A6B0UAI1</accession>
<organism evidence="1">
    <name type="scientific">Ixodes ricinus</name>
    <name type="common">Common tick</name>
    <name type="synonym">Acarus ricinus</name>
    <dbReference type="NCBI Taxonomy" id="34613"/>
    <lineage>
        <taxon>Eukaryota</taxon>
        <taxon>Metazoa</taxon>
        <taxon>Ecdysozoa</taxon>
        <taxon>Arthropoda</taxon>
        <taxon>Chelicerata</taxon>
        <taxon>Arachnida</taxon>
        <taxon>Acari</taxon>
        <taxon>Parasitiformes</taxon>
        <taxon>Ixodida</taxon>
        <taxon>Ixodoidea</taxon>
        <taxon>Ixodidae</taxon>
        <taxon>Ixodinae</taxon>
        <taxon>Ixodes</taxon>
    </lineage>
</organism>
<proteinExistence type="predicted"/>
<evidence type="ECO:0000313" key="1">
    <source>
        <dbReference type="EMBL" id="MXU86137.1"/>
    </source>
</evidence>
<protein>
    <submittedName>
        <fullName evidence="1">Putative secreted protein</fullName>
    </submittedName>
</protein>
<dbReference type="AlphaFoldDB" id="A0A6B0UAI1"/>
<name>A0A6B0UAI1_IXORI</name>
<dbReference type="EMBL" id="GIFC01004054">
    <property type="protein sequence ID" value="MXU86137.1"/>
    <property type="molecule type" value="Transcribed_RNA"/>
</dbReference>
<sequence>MATGFGSRTIAALKVQLASAVAGFAGTSAATLSSALAGVTVGLTDAVALPALSARPLALDRLSNVMLRSAKASKSLSSERVVHDPLEVS</sequence>